<evidence type="ECO:0000313" key="1">
    <source>
        <dbReference type="EMBL" id="PLC11861.1"/>
    </source>
</evidence>
<organism evidence="1 2">
    <name type="scientific">Kocuria flava</name>
    <dbReference type="NCBI Taxonomy" id="446860"/>
    <lineage>
        <taxon>Bacteria</taxon>
        <taxon>Bacillati</taxon>
        <taxon>Actinomycetota</taxon>
        <taxon>Actinomycetes</taxon>
        <taxon>Micrococcales</taxon>
        <taxon>Micrococcaceae</taxon>
        <taxon>Kocuria</taxon>
    </lineage>
</organism>
<accession>A0A2N4T0V8</accession>
<sequence length="113" mass="10936">MVASEVAADLLGIALGGIPPDCDLVVLGHGGSQGGELSDVLIEAGQLLGQLAGHVGAGSLPGVADPQDLADLGQGEPGDLAAADELQSGEGLWWIVAVPVGTALGRGSSPCCS</sequence>
<protein>
    <submittedName>
        <fullName evidence="1">Uncharacterized protein</fullName>
    </submittedName>
</protein>
<gene>
    <name evidence="1" type="ORF">AUQ48_05960</name>
</gene>
<dbReference type="Proteomes" id="UP000234632">
    <property type="component" value="Unassembled WGS sequence"/>
</dbReference>
<proteinExistence type="predicted"/>
<reference evidence="1 2" key="1">
    <citation type="submission" date="2015-12" db="EMBL/GenBank/DDBJ databases">
        <authorList>
            <person name="Shamseldin A."/>
            <person name="Moawad H."/>
            <person name="Abd El-Rahim W.M."/>
            <person name="Sadowsky M.J."/>
        </authorList>
    </citation>
    <scope>NUCLEOTIDE SEQUENCE [LARGE SCALE GENOMIC DNA]</scope>
    <source>
        <strain evidence="1 2">S43</strain>
    </source>
</reference>
<comment type="caution">
    <text evidence="1">The sequence shown here is derived from an EMBL/GenBank/DDBJ whole genome shotgun (WGS) entry which is preliminary data.</text>
</comment>
<dbReference type="AlphaFoldDB" id="A0A2N4T0V8"/>
<evidence type="ECO:0000313" key="2">
    <source>
        <dbReference type="Proteomes" id="UP000234632"/>
    </source>
</evidence>
<dbReference type="EMBL" id="LOMZ01000001">
    <property type="protein sequence ID" value="PLC11861.1"/>
    <property type="molecule type" value="Genomic_DNA"/>
</dbReference>
<name>A0A2N4T0V8_9MICC</name>